<dbReference type="VEuPathDB" id="PiroplasmaDB:BEWA_037080"/>
<dbReference type="GeneID" id="15806595"/>
<gene>
    <name evidence="1" type="ORF">BEWA_037080</name>
</gene>
<name>L1LE08_THEEQ</name>
<sequence>MLQLVNEATKNGKLDEKNKSAFILQDAKCLENFMKIDTTKTENYSGIYTCHLNVEVKREPAPDGYFGYSHKPQKKFGVSGILHAMPLPINIAVEDVKTAVVYYWGKDVNLIMPVMVVLNVVAEKRLKRSILYTYSTVYVENLETRWSLVQKEVKLTDRELKARLDTLNCSLHKQVNINASMKDGYKSTFGSCSVDIEVTTDFYGSFEKVTHSAGGAFWLTSISQGVKPFSGLDIPDTPVSNVSFYFWGNDPILVEVTRGAEVSYFRHVEGTRWDDIDAADLRDTLETLARDRAPSFVLNMAERDSYEIAGAIVAVKTIKVEDYTQFKHTLQSRDSFKVSGLTHSGVSISLEELSKELREPCIQVSAYYWNDNMETPLLIEFETASGKFYLGLASGGASLEPTWRKEPRVSGRITNTLAEINCRVNRVYIFDALQTEDYDSSCVHVTVNQTRDPKDPLGYTRYMHSVATDSFTVGKIVGVSFPGITFPIPGVTRIYIFLPDSGDKPILLYVEKLDKIYSQWSGDNDEPVNGSHHEGYLFMEL</sequence>
<keyword evidence="2" id="KW-1185">Reference proteome</keyword>
<reference evidence="1 2" key="1">
    <citation type="journal article" date="2012" name="BMC Genomics">
        <title>Comparative genomic analysis and phylogenetic position of Theileria equi.</title>
        <authorList>
            <person name="Kappmeyer L.S."/>
            <person name="Thiagarajan M."/>
            <person name="Herndon D.R."/>
            <person name="Ramsay J.D."/>
            <person name="Caler E."/>
            <person name="Djikeng A."/>
            <person name="Gillespie J.J."/>
            <person name="Lau A.O."/>
            <person name="Roalson E.H."/>
            <person name="Silva J.C."/>
            <person name="Silva M.G."/>
            <person name="Suarez C.E."/>
            <person name="Ueti M.W."/>
            <person name="Nene V.M."/>
            <person name="Mealey R.H."/>
            <person name="Knowles D.P."/>
            <person name="Brayton K.A."/>
        </authorList>
    </citation>
    <scope>NUCLEOTIDE SEQUENCE [LARGE SCALE GENOMIC DNA]</scope>
    <source>
        <strain evidence="1 2">WA</strain>
    </source>
</reference>
<comment type="caution">
    <text evidence="1">The sequence shown here is derived from an EMBL/GenBank/DDBJ whole genome shotgun (WGS) entry which is preliminary data.</text>
</comment>
<dbReference type="Proteomes" id="UP000031512">
    <property type="component" value="Unassembled WGS sequence"/>
</dbReference>
<dbReference type="KEGG" id="beq:BEWA_037080"/>
<dbReference type="AlphaFoldDB" id="L1LE08"/>
<dbReference type="EMBL" id="ACOU01000002">
    <property type="protein sequence ID" value="EKX73672.1"/>
    <property type="molecule type" value="Genomic_DNA"/>
</dbReference>
<evidence type="ECO:0000313" key="1">
    <source>
        <dbReference type="EMBL" id="EKX73672.1"/>
    </source>
</evidence>
<organism evidence="1 2">
    <name type="scientific">Theileria equi strain WA</name>
    <dbReference type="NCBI Taxonomy" id="1537102"/>
    <lineage>
        <taxon>Eukaryota</taxon>
        <taxon>Sar</taxon>
        <taxon>Alveolata</taxon>
        <taxon>Apicomplexa</taxon>
        <taxon>Aconoidasida</taxon>
        <taxon>Piroplasmida</taxon>
        <taxon>Theileriidae</taxon>
        <taxon>Theileria</taxon>
    </lineage>
</organism>
<evidence type="ECO:0000313" key="2">
    <source>
        <dbReference type="Proteomes" id="UP000031512"/>
    </source>
</evidence>
<dbReference type="RefSeq" id="XP_004833124.1">
    <property type="nucleotide sequence ID" value="XM_004833067.1"/>
</dbReference>
<protein>
    <submittedName>
        <fullName evidence="1">Uncharacterized protein</fullName>
    </submittedName>
</protein>
<accession>L1LE08</accession>
<proteinExistence type="predicted"/>